<dbReference type="AlphaFoldDB" id="A0A3S9A8U4"/>
<protein>
    <submittedName>
        <fullName evidence="1">Uncharacterized protein</fullName>
    </submittedName>
</protein>
<name>A0A3S9A8U4_9BACL</name>
<dbReference type="Proteomes" id="UP000272528">
    <property type="component" value="Chromosome"/>
</dbReference>
<dbReference type="OrthoDB" id="2455313at2"/>
<dbReference type="EMBL" id="CP034437">
    <property type="protein sequence ID" value="AZN42124.1"/>
    <property type="molecule type" value="Genomic_DNA"/>
</dbReference>
<dbReference type="RefSeq" id="WP_126017822.1">
    <property type="nucleotide sequence ID" value="NZ_CP034437.1"/>
</dbReference>
<sequence>MQLNVVNHVLAVGSIQLTGVASASMLQIGDTEQISLVSMFDTPPESVIIGPLAPLEEPEGFERAEGEADVFKKETLEGLEALTKHES</sequence>
<dbReference type="KEGG" id="palb:EJC50_22405"/>
<evidence type="ECO:0000313" key="2">
    <source>
        <dbReference type="Proteomes" id="UP000272528"/>
    </source>
</evidence>
<reference evidence="2" key="1">
    <citation type="submission" date="2018-12" db="EMBL/GenBank/DDBJ databases">
        <title>Genome sequence of Peanibacillus sp.</title>
        <authorList>
            <person name="Subramani G."/>
            <person name="Srinivasan S."/>
            <person name="Kim M.K."/>
        </authorList>
    </citation>
    <scope>NUCLEOTIDE SEQUENCE [LARGE SCALE GENOMIC DNA]</scope>
    <source>
        <strain evidence="2">18JY67-1</strain>
    </source>
</reference>
<gene>
    <name evidence="1" type="ORF">EJC50_22405</name>
</gene>
<accession>A0A3S9A8U4</accession>
<evidence type="ECO:0000313" key="1">
    <source>
        <dbReference type="EMBL" id="AZN42124.1"/>
    </source>
</evidence>
<keyword evidence="2" id="KW-1185">Reference proteome</keyword>
<organism evidence="1 2">
    <name type="scientific">Paenibacillus albus</name>
    <dbReference type="NCBI Taxonomy" id="2495582"/>
    <lineage>
        <taxon>Bacteria</taxon>
        <taxon>Bacillati</taxon>
        <taxon>Bacillota</taxon>
        <taxon>Bacilli</taxon>
        <taxon>Bacillales</taxon>
        <taxon>Paenibacillaceae</taxon>
        <taxon>Paenibacillus</taxon>
    </lineage>
</organism>
<proteinExistence type="predicted"/>